<feature type="compositionally biased region" description="Low complexity" evidence="1">
    <location>
        <begin position="453"/>
        <end position="464"/>
    </location>
</feature>
<dbReference type="InterPro" id="IPR057731">
    <property type="entry name" value="STIL_N"/>
</dbReference>
<feature type="domain" description="STIL N-terminal" evidence="2">
    <location>
        <begin position="163"/>
        <end position="278"/>
    </location>
</feature>
<accession>A0A7J6MUB8</accession>
<evidence type="ECO:0000313" key="5">
    <source>
        <dbReference type="Proteomes" id="UP000570595"/>
    </source>
</evidence>
<evidence type="ECO:0000259" key="2">
    <source>
        <dbReference type="Pfam" id="PF15253"/>
    </source>
</evidence>
<protein>
    <recommendedName>
        <fullName evidence="2">STIL N-terminal domain-containing protein</fullName>
    </recommendedName>
</protein>
<evidence type="ECO:0000256" key="1">
    <source>
        <dbReference type="SAM" id="MobiDB-lite"/>
    </source>
</evidence>
<comment type="caution">
    <text evidence="4">The sequence shown here is derived from an EMBL/GenBank/DDBJ whole genome shotgun (WGS) entry which is preliminary data.</text>
</comment>
<gene>
    <name evidence="4" type="ORF">FOL46_002455</name>
    <name evidence="3" type="ORF">FOZ61_002220</name>
</gene>
<dbReference type="EMBL" id="JABANN010000018">
    <property type="protein sequence ID" value="KAF4675189.1"/>
    <property type="molecule type" value="Genomic_DNA"/>
</dbReference>
<evidence type="ECO:0000313" key="4">
    <source>
        <dbReference type="EMBL" id="KAF4675189.1"/>
    </source>
</evidence>
<dbReference type="OrthoDB" id="445132at2759"/>
<dbReference type="Proteomes" id="UP000570595">
    <property type="component" value="Unassembled WGS sequence"/>
</dbReference>
<sequence>MLVGSSTSGSEGIRFPATRAVLWDRTLDEERTQIMVCLEDVLGHYIVYITGDLLQRLQNRDSGTQFALARFIHRTTEEPQISIEAGQGKELPVDAVEVRVDVQSVSDERSYTSGVSSNWEACVCVSAVCGRQWTVAAGESEAAVHVELESHFPHVLLKPLKYPLRILPTPLSARLMSAEREFIGDSIGEYGFITLDAGRKCVCLLVGDELSRTMPLVGVWCVVGGAQHRDRIIFTAVEHYRRSDLISDRVLAGGEALLVLIITKEGTCDFYEGTVEHSSELTRRTVAEAAIDLSDGSAASDIIKMTNAFSMRESPGEPNPTEEAAVVQESTPDDEEDLVPRKPRSPHQSTPEQVDALVEEPPQTDSAVPVGEVGSEGSYKEAVCELQRVMMEMQTRLDQQESYMEALSRTVKELQEELERQKDSERALREEVESMQQLYSEDRERPNGKGMATSHSPSSSSSRSDPTDHKCAKGADGDVLERLNQETTPSANSHALVPVSKISRWTDIEVPRIINVYSPALSLTPSLSGCSTPLRQSTETIDTEV</sequence>
<name>A0A7J6MUB8_PEROL</name>
<feature type="region of interest" description="Disordered" evidence="1">
    <location>
        <begin position="526"/>
        <end position="545"/>
    </location>
</feature>
<evidence type="ECO:0000313" key="6">
    <source>
        <dbReference type="Proteomes" id="UP000572268"/>
    </source>
</evidence>
<proteinExistence type="predicted"/>
<feature type="region of interest" description="Disordered" evidence="1">
    <location>
        <begin position="311"/>
        <end position="374"/>
    </location>
</feature>
<dbReference type="Proteomes" id="UP000572268">
    <property type="component" value="Unassembled WGS sequence"/>
</dbReference>
<organism evidence="4 6">
    <name type="scientific">Perkinsus olseni</name>
    <name type="common">Perkinsus atlanticus</name>
    <dbReference type="NCBI Taxonomy" id="32597"/>
    <lineage>
        <taxon>Eukaryota</taxon>
        <taxon>Sar</taxon>
        <taxon>Alveolata</taxon>
        <taxon>Perkinsozoa</taxon>
        <taxon>Perkinsea</taxon>
        <taxon>Perkinsida</taxon>
        <taxon>Perkinsidae</taxon>
        <taxon>Perkinsus</taxon>
    </lineage>
</organism>
<dbReference type="EMBL" id="JABAHT010000016">
    <property type="protein sequence ID" value="KAF4670025.1"/>
    <property type="molecule type" value="Genomic_DNA"/>
</dbReference>
<dbReference type="Pfam" id="PF15253">
    <property type="entry name" value="STIL_N"/>
    <property type="match status" value="1"/>
</dbReference>
<reference evidence="5 6" key="1">
    <citation type="submission" date="2020-04" db="EMBL/GenBank/DDBJ databases">
        <title>Perkinsus olseni comparative genomics.</title>
        <authorList>
            <person name="Bogema D.R."/>
        </authorList>
    </citation>
    <scope>NUCLEOTIDE SEQUENCE [LARGE SCALE GENOMIC DNA]</scope>
    <source>
        <strain evidence="3">ATCC PRA-179</strain>
        <strain evidence="4">ATCC PRA-31</strain>
    </source>
</reference>
<evidence type="ECO:0000313" key="3">
    <source>
        <dbReference type="EMBL" id="KAF4670025.1"/>
    </source>
</evidence>
<dbReference type="AlphaFoldDB" id="A0A7J6MUB8"/>
<feature type="compositionally biased region" description="Basic and acidic residues" evidence="1">
    <location>
        <begin position="415"/>
        <end position="432"/>
    </location>
</feature>
<feature type="compositionally biased region" description="Basic and acidic residues" evidence="1">
    <location>
        <begin position="465"/>
        <end position="479"/>
    </location>
</feature>
<feature type="region of interest" description="Disordered" evidence="1">
    <location>
        <begin position="415"/>
        <end position="479"/>
    </location>
</feature>